<evidence type="ECO:0000256" key="1">
    <source>
        <dbReference type="SAM" id="SignalP"/>
    </source>
</evidence>
<protein>
    <submittedName>
        <fullName evidence="2">Uncharacterized protein</fullName>
    </submittedName>
</protein>
<reference evidence="2 3" key="1">
    <citation type="submission" date="2024-11" db="EMBL/GenBank/DDBJ databases">
        <title>Adaptive evolution of stress response genes in parasites aligns with host niche diversity.</title>
        <authorList>
            <person name="Hahn C."/>
            <person name="Resl P."/>
        </authorList>
    </citation>
    <scope>NUCLEOTIDE SEQUENCE [LARGE SCALE GENOMIC DNA]</scope>
    <source>
        <strain evidence="2">EGGRZ-B1_66</strain>
        <tissue evidence="2">Body</tissue>
    </source>
</reference>
<accession>A0ABD2Q6W5</accession>
<feature type="signal peptide" evidence="1">
    <location>
        <begin position="1"/>
        <end position="18"/>
    </location>
</feature>
<feature type="chain" id="PRO_5044798598" evidence="1">
    <location>
        <begin position="19"/>
        <end position="461"/>
    </location>
</feature>
<keyword evidence="1" id="KW-0732">Signal</keyword>
<evidence type="ECO:0000313" key="2">
    <source>
        <dbReference type="EMBL" id="KAL3315280.1"/>
    </source>
</evidence>
<dbReference type="EMBL" id="JBJKFK010000785">
    <property type="protein sequence ID" value="KAL3315280.1"/>
    <property type="molecule type" value="Genomic_DNA"/>
</dbReference>
<name>A0ABD2Q6W5_9PLAT</name>
<dbReference type="SUPFAM" id="SSF52058">
    <property type="entry name" value="L domain-like"/>
    <property type="match status" value="1"/>
</dbReference>
<dbReference type="Gene3D" id="3.80.10.10">
    <property type="entry name" value="Ribonuclease Inhibitor"/>
    <property type="match status" value="1"/>
</dbReference>
<sequence length="461" mass="52556">MLKICIIFSVVCWIHCKSLDIPESRCSVARNQETGIISASCNLACLSAILGERTLLHGVRDLLVRVRRKDCRPTMDLREFTGHFRELRTLRIMSPVCEFTAPLQLEETSLQSLELIDDFGKNKHKLDQQNSADNGLQTLWIKGECNGHINKTYQLPNLLSLGFESWSYFTIDGTPRTNQGIVFVTPKLRILDLSVQAMDMTTIRNLPKLEKLHLVVINCTQNKETESLSNLPNLQFFEFSMSKQCSIPEGKCKMNARNLSSVKLTGDLSIMNCCAGIVQLPPNISQTFTKPPPYPDGYLTLEHHLDDKLEKEEDALLAPIPPSFTFYCESEEEIFDVRPMSFKSIHALLEYCPNWDLVAFLSLFPVAARVDLRLNNVTHEDGQRMYAIVKQYEHFTVQTISKDSGNSRRVLQQLKSRLNKDPGARLRPENFKFSSNISHLQSAKIECISIAITLFIFCKWF</sequence>
<evidence type="ECO:0000313" key="3">
    <source>
        <dbReference type="Proteomes" id="UP001626550"/>
    </source>
</evidence>
<comment type="caution">
    <text evidence="2">The sequence shown here is derived from an EMBL/GenBank/DDBJ whole genome shotgun (WGS) entry which is preliminary data.</text>
</comment>
<keyword evidence="3" id="KW-1185">Reference proteome</keyword>
<dbReference type="AlphaFoldDB" id="A0ABD2Q6W5"/>
<gene>
    <name evidence="2" type="ORF">Ciccas_006090</name>
</gene>
<dbReference type="Proteomes" id="UP001626550">
    <property type="component" value="Unassembled WGS sequence"/>
</dbReference>
<organism evidence="2 3">
    <name type="scientific">Cichlidogyrus casuarinus</name>
    <dbReference type="NCBI Taxonomy" id="1844966"/>
    <lineage>
        <taxon>Eukaryota</taxon>
        <taxon>Metazoa</taxon>
        <taxon>Spiralia</taxon>
        <taxon>Lophotrochozoa</taxon>
        <taxon>Platyhelminthes</taxon>
        <taxon>Monogenea</taxon>
        <taxon>Monopisthocotylea</taxon>
        <taxon>Dactylogyridea</taxon>
        <taxon>Ancyrocephalidae</taxon>
        <taxon>Cichlidogyrus</taxon>
    </lineage>
</organism>
<proteinExistence type="predicted"/>
<dbReference type="InterPro" id="IPR032675">
    <property type="entry name" value="LRR_dom_sf"/>
</dbReference>